<dbReference type="Proteomes" id="UP000291981">
    <property type="component" value="Unassembled WGS sequence"/>
</dbReference>
<sequence>MPRRFIHSIPKHLSPRNHNLLLIFTRNPELGKCKTRLAAKIGEEAALDVYKFLLNHTVSFTKELAAEKHVFYSETIWENDIWDNSTYQKKLQEGPDLGSRMLNAFNEGFALGFEKIIIIGSDMYDLSQSDLENVFAQLDQHDYVVGPAEDGGYYLLGMNQLNEKVFQNKAWGQETVLSDTLDDLKQESVCLLPEKNDVDLYEDIKDIAVFKPFLTHITE</sequence>
<organism evidence="1 2">
    <name type="scientific">Flagellimonas allohymeniacidonis</name>
    <dbReference type="NCBI Taxonomy" id="2517819"/>
    <lineage>
        <taxon>Bacteria</taxon>
        <taxon>Pseudomonadati</taxon>
        <taxon>Bacteroidota</taxon>
        <taxon>Flavobacteriia</taxon>
        <taxon>Flavobacteriales</taxon>
        <taxon>Flavobacteriaceae</taxon>
        <taxon>Flagellimonas</taxon>
    </lineage>
</organism>
<dbReference type="PANTHER" id="PTHR36529:SF1">
    <property type="entry name" value="GLYCOSYLTRANSFERASE"/>
    <property type="match status" value="1"/>
</dbReference>
<dbReference type="RefSeq" id="WP_130615368.1">
    <property type="nucleotide sequence ID" value="NZ_SGIU01000002.1"/>
</dbReference>
<dbReference type="Pfam" id="PF09837">
    <property type="entry name" value="DUF2064"/>
    <property type="match status" value="1"/>
</dbReference>
<comment type="caution">
    <text evidence="1">The sequence shown here is derived from an EMBL/GenBank/DDBJ whole genome shotgun (WGS) entry which is preliminary data.</text>
</comment>
<evidence type="ECO:0000313" key="1">
    <source>
        <dbReference type="EMBL" id="TAI48024.1"/>
    </source>
</evidence>
<dbReference type="EMBL" id="SGIU01000002">
    <property type="protein sequence ID" value="TAI48024.1"/>
    <property type="molecule type" value="Genomic_DNA"/>
</dbReference>
<dbReference type="NCBIfam" id="TIGR04282">
    <property type="entry name" value="glyco_like_cofC"/>
    <property type="match status" value="1"/>
</dbReference>
<name>A0A4Q8QE49_9FLAO</name>
<dbReference type="PANTHER" id="PTHR36529">
    <property type="entry name" value="SLL1095 PROTEIN"/>
    <property type="match status" value="1"/>
</dbReference>
<keyword evidence="2" id="KW-1185">Reference proteome</keyword>
<evidence type="ECO:0000313" key="2">
    <source>
        <dbReference type="Proteomes" id="UP000291981"/>
    </source>
</evidence>
<dbReference type="AlphaFoldDB" id="A0A4Q8QE49"/>
<dbReference type="SUPFAM" id="SSF53448">
    <property type="entry name" value="Nucleotide-diphospho-sugar transferases"/>
    <property type="match status" value="1"/>
</dbReference>
<gene>
    <name evidence="1" type="ORF">EW142_15350</name>
</gene>
<dbReference type="InterPro" id="IPR029044">
    <property type="entry name" value="Nucleotide-diphossugar_trans"/>
</dbReference>
<protein>
    <submittedName>
        <fullName evidence="1">Glycosyltransferase</fullName>
    </submittedName>
</protein>
<keyword evidence="1" id="KW-0808">Transferase</keyword>
<dbReference type="InterPro" id="IPR018641">
    <property type="entry name" value="Trfase_1_rSAM/seldom-assoc"/>
</dbReference>
<accession>A0A4Q8QE49</accession>
<dbReference type="OrthoDB" id="9798250at2"/>
<dbReference type="GO" id="GO:0016740">
    <property type="term" value="F:transferase activity"/>
    <property type="evidence" value="ECO:0007669"/>
    <property type="project" value="UniProtKB-KW"/>
</dbReference>
<reference evidence="1 2" key="1">
    <citation type="submission" date="2019-02" db="EMBL/GenBank/DDBJ databases">
        <title>Draft genome sequence of Muricauda sp. 176CP4-71.</title>
        <authorList>
            <person name="Park J.-S."/>
        </authorList>
    </citation>
    <scope>NUCLEOTIDE SEQUENCE [LARGE SCALE GENOMIC DNA]</scope>
    <source>
        <strain evidence="1 2">176CP4-71</strain>
    </source>
</reference>
<proteinExistence type="predicted"/>
<dbReference type="Gene3D" id="3.90.550.10">
    <property type="entry name" value="Spore Coat Polysaccharide Biosynthesis Protein SpsA, Chain A"/>
    <property type="match status" value="1"/>
</dbReference>